<feature type="domain" description="AB hydrolase-1" evidence="2">
    <location>
        <begin position="27"/>
        <end position="264"/>
    </location>
</feature>
<reference evidence="3 4" key="1">
    <citation type="submission" date="2017-03" db="EMBL/GenBank/DDBJ databases">
        <title>Genome analysis of Rhizobial strains effectives or ineffectives for nitrogen fixation isolated from bean seeds.</title>
        <authorList>
            <person name="Peralta H."/>
            <person name="Aguilar-Vera A."/>
            <person name="Mora Y."/>
            <person name="Vargas-Lagunas C."/>
            <person name="Girard L."/>
            <person name="Mora J."/>
        </authorList>
    </citation>
    <scope>NUCLEOTIDE SEQUENCE [LARGE SCALE GENOMIC DNA]</scope>
    <source>
        <strain evidence="3 4">CCGM3</strain>
    </source>
</reference>
<accession>A0A370KFW2</accession>
<dbReference type="EMBL" id="NAAC01000042">
    <property type="protein sequence ID" value="RDJ03520.1"/>
    <property type="molecule type" value="Genomic_DNA"/>
</dbReference>
<dbReference type="Proteomes" id="UP000254939">
    <property type="component" value="Unassembled WGS sequence"/>
</dbReference>
<proteinExistence type="predicted"/>
<dbReference type="GO" id="GO:0016787">
    <property type="term" value="F:hydrolase activity"/>
    <property type="evidence" value="ECO:0007669"/>
    <property type="project" value="UniProtKB-KW"/>
</dbReference>
<dbReference type="InterPro" id="IPR000073">
    <property type="entry name" value="AB_hydrolase_1"/>
</dbReference>
<dbReference type="PRINTS" id="PR00412">
    <property type="entry name" value="EPOXHYDRLASE"/>
</dbReference>
<protein>
    <submittedName>
        <fullName evidence="3">Alpha/beta hydrolase</fullName>
    </submittedName>
</protein>
<dbReference type="RefSeq" id="WP_114715491.1">
    <property type="nucleotide sequence ID" value="NZ_KZ857269.1"/>
</dbReference>
<dbReference type="GO" id="GO:0016020">
    <property type="term" value="C:membrane"/>
    <property type="evidence" value="ECO:0007669"/>
    <property type="project" value="TreeGrafter"/>
</dbReference>
<dbReference type="PANTHER" id="PTHR43798">
    <property type="entry name" value="MONOACYLGLYCEROL LIPASE"/>
    <property type="match status" value="1"/>
</dbReference>
<dbReference type="InterPro" id="IPR029058">
    <property type="entry name" value="AB_hydrolase_fold"/>
</dbReference>
<dbReference type="SUPFAM" id="SSF53474">
    <property type="entry name" value="alpha/beta-Hydrolases"/>
    <property type="match status" value="1"/>
</dbReference>
<gene>
    <name evidence="3" type="ORF">B5K06_29375</name>
</gene>
<evidence type="ECO:0000313" key="4">
    <source>
        <dbReference type="Proteomes" id="UP000254939"/>
    </source>
</evidence>
<evidence type="ECO:0000256" key="1">
    <source>
        <dbReference type="ARBA" id="ARBA00022801"/>
    </source>
</evidence>
<dbReference type="AlphaFoldDB" id="A0A370KFW2"/>
<dbReference type="Gene3D" id="3.40.50.1820">
    <property type="entry name" value="alpha/beta hydrolase"/>
    <property type="match status" value="1"/>
</dbReference>
<comment type="caution">
    <text evidence="3">The sequence shown here is derived from an EMBL/GenBank/DDBJ whole genome shotgun (WGS) entry which is preliminary data.</text>
</comment>
<evidence type="ECO:0000313" key="3">
    <source>
        <dbReference type="EMBL" id="RDJ03520.1"/>
    </source>
</evidence>
<name>A0A370KFW2_9HYPH</name>
<organism evidence="3 4">
    <name type="scientific">Rhizobium grahamii</name>
    <dbReference type="NCBI Taxonomy" id="1120045"/>
    <lineage>
        <taxon>Bacteria</taxon>
        <taxon>Pseudomonadati</taxon>
        <taxon>Pseudomonadota</taxon>
        <taxon>Alphaproteobacteria</taxon>
        <taxon>Hyphomicrobiales</taxon>
        <taxon>Rhizobiaceae</taxon>
        <taxon>Rhizobium/Agrobacterium group</taxon>
        <taxon>Rhizobium</taxon>
    </lineage>
</organism>
<dbReference type="PANTHER" id="PTHR43798:SF31">
    <property type="entry name" value="AB HYDROLASE SUPERFAMILY PROTEIN YCLE"/>
    <property type="match status" value="1"/>
</dbReference>
<evidence type="ECO:0000259" key="2">
    <source>
        <dbReference type="Pfam" id="PF12697"/>
    </source>
</evidence>
<dbReference type="InterPro" id="IPR000639">
    <property type="entry name" value="Epox_hydrolase-like"/>
</dbReference>
<dbReference type="Pfam" id="PF12697">
    <property type="entry name" value="Abhydrolase_6"/>
    <property type="match status" value="1"/>
</dbReference>
<sequence>MQVHNIVGGGGLRLHVREWGNQDAPSIFFIHGWSQNHLCWKNQYESALGNDFRLVALDLRGHGMSDAPLGAEHYTEPQLWGGDVAAVINQLDLRTPVLVGWSYAGFVICDYLRVHGTAAIAGINFVGGAITLNKSAFGTLIGPGFLDHVIGATSDDLPRNIEAIRNFVRGCTYSQLPAEEFEIALSSNMVVPAKVRAALLRREIDNDDVLAGIDVPVLMTHGEADTVILPAMGRHLLAVCPAATASWYPRTGHAPFLESAARFNTELYNFVRYAQSGSAEAPSGGISLGR</sequence>
<dbReference type="OrthoDB" id="9804723at2"/>
<keyword evidence="1 3" id="KW-0378">Hydrolase</keyword>
<dbReference type="InterPro" id="IPR050266">
    <property type="entry name" value="AB_hydrolase_sf"/>
</dbReference>